<sequence>MKNDAVAQPTLNMVIYLTLKECQIKKNTLYPLGGHGYTYDVAVEGKRKLQKDAPTTAGYYTGNPQRPGNIVDIADIVSLTVPNSAGKSEALLKAMIELLTYFGAHPEYKNLCVVTLHKEIAQLTTYRDKVKDAGYKVGRLELTPEEITLFEQYSALLKEWEANDHKIIFDLDASVEGGRGNKAADQQQGLAEVITVWSTENHPTLNLTGRKEYENPESDFNKLVSATRWYFTTGEDTDFYEPYGDYRAYNFGKVEPDKKYYGKLTPDVTYSKLYTKTPIQLLDKLFEFTNKTVSNPDGLMSAGNLTNIKSKDLVRLIDTYPAVKDKDNLIMPYTVGGQEEPLLVELINPPMLSYRIKESFYNIDVIFNAFRNRDSNNEFKNSKFYDITDEIYAQEVNKKGDTKLKIAPTFGMNTAVIKVKVNHRNAVKPVQLILGVGYDLPERNAFNAVTDPNVKVWCAVDAQNEKGLRYCTITETDDFIYIHTSGIANLRVLSLDELGRKA</sequence>
<keyword evidence="2" id="KW-1185">Reference proteome</keyword>
<reference evidence="2" key="1">
    <citation type="submission" date="2017-07" db="EMBL/GenBank/DDBJ databases">
        <authorList>
            <person name="Putnam M.J."/>
            <person name="Sharma R."/>
            <person name="Kruger J.L."/>
            <person name="Berg J.A."/>
            <person name="Payne A.M."/>
            <person name="Fajardo C.P."/>
            <person name="Breakwell D.P."/>
            <person name="Hope S."/>
            <person name="Grose J.H."/>
        </authorList>
    </citation>
    <scope>NUCLEOTIDE SEQUENCE [LARGE SCALE GENOMIC DNA]</scope>
</reference>
<proteinExistence type="predicted"/>
<gene>
    <name evidence="1" type="ORF">RISINGSUN_216</name>
</gene>
<name>A0A223LGV1_9CAUD</name>
<dbReference type="EMBL" id="MF459646">
    <property type="protein sequence ID" value="ASU03454.1"/>
    <property type="molecule type" value="Genomic_DNA"/>
</dbReference>
<accession>A0A223LGV1</accession>
<dbReference type="Proteomes" id="UP000225553">
    <property type="component" value="Segment"/>
</dbReference>
<evidence type="ECO:0000313" key="1">
    <source>
        <dbReference type="EMBL" id="ASU03454.1"/>
    </source>
</evidence>
<dbReference type="OrthoDB" id="10672at10239"/>
<protein>
    <submittedName>
        <fullName evidence="1">Uncharacterized protein</fullName>
    </submittedName>
</protein>
<organism evidence="1 2">
    <name type="scientific">Erwinia phage vB_EamM_RisingSun</name>
    <dbReference type="NCBI Taxonomy" id="2026080"/>
    <lineage>
        <taxon>Viruses</taxon>
        <taxon>Duplodnaviria</taxon>
        <taxon>Heunggongvirae</taxon>
        <taxon>Uroviricota</taxon>
        <taxon>Caudoviricetes</taxon>
        <taxon>Chimalliviridae</taxon>
        <taxon>Risingsunvirus</taxon>
        <taxon>Risingsunvirus risingsun</taxon>
    </lineage>
</organism>
<evidence type="ECO:0000313" key="2">
    <source>
        <dbReference type="Proteomes" id="UP000225553"/>
    </source>
</evidence>